<reference evidence="2" key="1">
    <citation type="journal article" date="2020" name="Stud. Mycol.">
        <title>101 Dothideomycetes genomes: a test case for predicting lifestyles and emergence of pathogens.</title>
        <authorList>
            <person name="Haridas S."/>
            <person name="Albert R."/>
            <person name="Binder M."/>
            <person name="Bloem J."/>
            <person name="Labutti K."/>
            <person name="Salamov A."/>
            <person name="Andreopoulos B."/>
            <person name="Baker S."/>
            <person name="Barry K."/>
            <person name="Bills G."/>
            <person name="Bluhm B."/>
            <person name="Cannon C."/>
            <person name="Castanera R."/>
            <person name="Culley D."/>
            <person name="Daum C."/>
            <person name="Ezra D."/>
            <person name="Gonzalez J."/>
            <person name="Henrissat B."/>
            <person name="Kuo A."/>
            <person name="Liang C."/>
            <person name="Lipzen A."/>
            <person name="Lutzoni F."/>
            <person name="Magnuson J."/>
            <person name="Mondo S."/>
            <person name="Nolan M."/>
            <person name="Ohm R."/>
            <person name="Pangilinan J."/>
            <person name="Park H.-J."/>
            <person name="Ramirez L."/>
            <person name="Alfaro M."/>
            <person name="Sun H."/>
            <person name="Tritt A."/>
            <person name="Yoshinaga Y."/>
            <person name="Zwiers L.-H."/>
            <person name="Turgeon B."/>
            <person name="Goodwin S."/>
            <person name="Spatafora J."/>
            <person name="Crous P."/>
            <person name="Grigoriev I."/>
        </authorList>
    </citation>
    <scope>NUCLEOTIDE SEQUENCE</scope>
    <source>
        <strain evidence="2">CBS 675.92</strain>
    </source>
</reference>
<accession>A0A6A5TK05</accession>
<proteinExistence type="predicted"/>
<keyword evidence="3" id="KW-1185">Reference proteome</keyword>
<dbReference type="OrthoDB" id="10614147at2759"/>
<protein>
    <submittedName>
        <fullName evidence="2">Uncharacterized protein</fullName>
    </submittedName>
</protein>
<evidence type="ECO:0000313" key="3">
    <source>
        <dbReference type="Proteomes" id="UP000800035"/>
    </source>
</evidence>
<keyword evidence="1" id="KW-1133">Transmembrane helix</keyword>
<sequence length="96" mass="10697">MKLLKYNSAEELDSMFCRTGYANLHKLNCGHMIHTSDETVCGSNCVKPKACFNPFSCTLCQRWGMVQQGEVTCQPWLALGLAILLPGLVTSSFMYL</sequence>
<evidence type="ECO:0000256" key="1">
    <source>
        <dbReference type="SAM" id="Phobius"/>
    </source>
</evidence>
<evidence type="ECO:0000313" key="2">
    <source>
        <dbReference type="EMBL" id="KAF1952029.1"/>
    </source>
</evidence>
<feature type="transmembrane region" description="Helical" evidence="1">
    <location>
        <begin position="76"/>
        <end position="95"/>
    </location>
</feature>
<dbReference type="AlphaFoldDB" id="A0A6A5TK05"/>
<name>A0A6A5TK05_9PLEO</name>
<gene>
    <name evidence="2" type="ORF">CC80DRAFT_185162</name>
</gene>
<dbReference type="Proteomes" id="UP000800035">
    <property type="component" value="Unassembled WGS sequence"/>
</dbReference>
<keyword evidence="1" id="KW-0472">Membrane</keyword>
<organism evidence="2 3">
    <name type="scientific">Byssothecium circinans</name>
    <dbReference type="NCBI Taxonomy" id="147558"/>
    <lineage>
        <taxon>Eukaryota</taxon>
        <taxon>Fungi</taxon>
        <taxon>Dikarya</taxon>
        <taxon>Ascomycota</taxon>
        <taxon>Pezizomycotina</taxon>
        <taxon>Dothideomycetes</taxon>
        <taxon>Pleosporomycetidae</taxon>
        <taxon>Pleosporales</taxon>
        <taxon>Massarineae</taxon>
        <taxon>Massarinaceae</taxon>
        <taxon>Byssothecium</taxon>
    </lineage>
</organism>
<dbReference type="EMBL" id="ML977013">
    <property type="protein sequence ID" value="KAF1952029.1"/>
    <property type="molecule type" value="Genomic_DNA"/>
</dbReference>
<keyword evidence="1" id="KW-0812">Transmembrane</keyword>